<dbReference type="EMBL" id="CM017632">
    <property type="protein sequence ID" value="TYH49481.1"/>
    <property type="molecule type" value="Genomic_DNA"/>
</dbReference>
<accession>A0A5D2J3M5</accession>
<name>A0A5D2J3M5_GOSTO</name>
<dbReference type="AlphaFoldDB" id="A0A5D2J3M5"/>
<reference evidence="2 3" key="1">
    <citation type="submission" date="2019-07" db="EMBL/GenBank/DDBJ databases">
        <title>WGS assembly of Gossypium tomentosum.</title>
        <authorList>
            <person name="Chen Z.J."/>
            <person name="Sreedasyam A."/>
            <person name="Ando A."/>
            <person name="Song Q."/>
            <person name="De L."/>
            <person name="Hulse-Kemp A."/>
            <person name="Ding M."/>
            <person name="Ye W."/>
            <person name="Kirkbride R."/>
            <person name="Jenkins J."/>
            <person name="Plott C."/>
            <person name="Lovell J."/>
            <person name="Lin Y.-M."/>
            <person name="Vaughn R."/>
            <person name="Liu B."/>
            <person name="Li W."/>
            <person name="Simpson S."/>
            <person name="Scheffler B."/>
            <person name="Saski C."/>
            <person name="Grover C."/>
            <person name="Hu G."/>
            <person name="Conover J."/>
            <person name="Carlson J."/>
            <person name="Shu S."/>
            <person name="Boston L."/>
            <person name="Williams M."/>
            <person name="Peterson D."/>
            <person name="Mcgee K."/>
            <person name="Jones D."/>
            <person name="Wendel J."/>
            <person name="Stelly D."/>
            <person name="Grimwood J."/>
            <person name="Schmutz J."/>
        </authorList>
    </citation>
    <scope>NUCLEOTIDE SEQUENCE [LARGE SCALE GENOMIC DNA]</scope>
    <source>
        <strain evidence="2">7179.01</strain>
    </source>
</reference>
<feature type="region of interest" description="Disordered" evidence="1">
    <location>
        <begin position="1"/>
        <end position="36"/>
    </location>
</feature>
<evidence type="ECO:0000256" key="1">
    <source>
        <dbReference type="SAM" id="MobiDB-lite"/>
    </source>
</evidence>
<sequence>MKVSAAHRSRPTGGDSRCGMYGGAREGKGLVSSCGG</sequence>
<feature type="compositionally biased region" description="Basic residues" evidence="1">
    <location>
        <begin position="1"/>
        <end position="10"/>
    </location>
</feature>
<evidence type="ECO:0000313" key="2">
    <source>
        <dbReference type="EMBL" id="TYH49481.1"/>
    </source>
</evidence>
<gene>
    <name evidence="2" type="ORF">ES332_D10G140500v1</name>
</gene>
<dbReference type="Proteomes" id="UP000322667">
    <property type="component" value="Chromosome D10"/>
</dbReference>
<organism evidence="2 3">
    <name type="scientific">Gossypium tomentosum</name>
    <name type="common">Hawaiian cotton</name>
    <name type="synonym">Gossypium sandvicense</name>
    <dbReference type="NCBI Taxonomy" id="34277"/>
    <lineage>
        <taxon>Eukaryota</taxon>
        <taxon>Viridiplantae</taxon>
        <taxon>Streptophyta</taxon>
        <taxon>Embryophyta</taxon>
        <taxon>Tracheophyta</taxon>
        <taxon>Spermatophyta</taxon>
        <taxon>Magnoliopsida</taxon>
        <taxon>eudicotyledons</taxon>
        <taxon>Gunneridae</taxon>
        <taxon>Pentapetalae</taxon>
        <taxon>rosids</taxon>
        <taxon>malvids</taxon>
        <taxon>Malvales</taxon>
        <taxon>Malvaceae</taxon>
        <taxon>Malvoideae</taxon>
        <taxon>Gossypium</taxon>
    </lineage>
</organism>
<proteinExistence type="predicted"/>
<evidence type="ECO:0000313" key="3">
    <source>
        <dbReference type="Proteomes" id="UP000322667"/>
    </source>
</evidence>
<protein>
    <submittedName>
        <fullName evidence="2">Uncharacterized protein</fullName>
    </submittedName>
</protein>
<keyword evidence="3" id="KW-1185">Reference proteome</keyword>